<evidence type="ECO:0000313" key="2">
    <source>
        <dbReference type="Proteomes" id="UP000887574"/>
    </source>
</evidence>
<keyword evidence="2" id="KW-1185">Reference proteome</keyword>
<feature type="region of interest" description="Disordered" evidence="1">
    <location>
        <begin position="222"/>
        <end position="264"/>
    </location>
</feature>
<dbReference type="WBParaSite" id="jg15980">
    <property type="protein sequence ID" value="jg15980"/>
    <property type="gene ID" value="jg15980"/>
</dbReference>
<dbReference type="Proteomes" id="UP000887574">
    <property type="component" value="Unplaced"/>
</dbReference>
<dbReference type="AlphaFoldDB" id="A0A915D520"/>
<protein>
    <submittedName>
        <fullName evidence="3">Uncharacterized protein</fullName>
    </submittedName>
</protein>
<accession>A0A915D520</accession>
<organism evidence="2 3">
    <name type="scientific">Ditylenchus dipsaci</name>
    <dbReference type="NCBI Taxonomy" id="166011"/>
    <lineage>
        <taxon>Eukaryota</taxon>
        <taxon>Metazoa</taxon>
        <taxon>Ecdysozoa</taxon>
        <taxon>Nematoda</taxon>
        <taxon>Chromadorea</taxon>
        <taxon>Rhabditida</taxon>
        <taxon>Tylenchina</taxon>
        <taxon>Tylenchomorpha</taxon>
        <taxon>Sphaerularioidea</taxon>
        <taxon>Anguinidae</taxon>
        <taxon>Anguininae</taxon>
        <taxon>Ditylenchus</taxon>
    </lineage>
</organism>
<reference evidence="3" key="1">
    <citation type="submission" date="2022-11" db="UniProtKB">
        <authorList>
            <consortium name="WormBaseParasite"/>
        </authorList>
    </citation>
    <scope>IDENTIFICATION</scope>
</reference>
<evidence type="ECO:0000313" key="3">
    <source>
        <dbReference type="WBParaSite" id="jg15980"/>
    </source>
</evidence>
<feature type="compositionally biased region" description="Polar residues" evidence="1">
    <location>
        <begin position="222"/>
        <end position="232"/>
    </location>
</feature>
<feature type="region of interest" description="Disordered" evidence="1">
    <location>
        <begin position="154"/>
        <end position="183"/>
    </location>
</feature>
<proteinExistence type="predicted"/>
<name>A0A915D520_9BILA</name>
<evidence type="ECO:0000256" key="1">
    <source>
        <dbReference type="SAM" id="MobiDB-lite"/>
    </source>
</evidence>
<feature type="compositionally biased region" description="Polar residues" evidence="1">
    <location>
        <begin position="154"/>
        <end position="163"/>
    </location>
</feature>
<sequence length="264" mass="28000">MVIGDNELLICIPVISQERWFFQQVFCQYPANSNPQELSSVRNDCLQLKLLVEKSRFVGISQSLKQNTDVNYVQGSSGGNFFGNETAGFATETFSSGNFGRKSLPNVITAQSTVVCEGVKKDSLGSAFSSKFSNASSSYYGLFRLEALRQVVSSTPQPFSQGASGRGRGPGRGHGRGPGRVNVAEGFSSISGGEAVDAAFSDVSNMGFASGGFSSTGFGADCQTTSHPSNNKRSGRGVFNGSDYNRGRGARGRRGRGEVSNGQF</sequence>